<feature type="non-terminal residue" evidence="1">
    <location>
        <position position="1"/>
    </location>
</feature>
<dbReference type="InterPro" id="IPR011990">
    <property type="entry name" value="TPR-like_helical_dom_sf"/>
</dbReference>
<dbReference type="EMBL" id="ML179182">
    <property type="protein sequence ID" value="THU96196.1"/>
    <property type="molecule type" value="Genomic_DNA"/>
</dbReference>
<proteinExistence type="predicted"/>
<keyword evidence="2" id="KW-1185">Reference proteome</keyword>
<dbReference type="OrthoDB" id="414698at2759"/>
<organism evidence="1 2">
    <name type="scientific">Dendrothele bispora (strain CBS 962.96)</name>
    <dbReference type="NCBI Taxonomy" id="1314807"/>
    <lineage>
        <taxon>Eukaryota</taxon>
        <taxon>Fungi</taxon>
        <taxon>Dikarya</taxon>
        <taxon>Basidiomycota</taxon>
        <taxon>Agaricomycotina</taxon>
        <taxon>Agaricomycetes</taxon>
        <taxon>Agaricomycetidae</taxon>
        <taxon>Agaricales</taxon>
        <taxon>Agaricales incertae sedis</taxon>
        <taxon>Dendrothele</taxon>
    </lineage>
</organism>
<dbReference type="SUPFAM" id="SSF48452">
    <property type="entry name" value="TPR-like"/>
    <property type="match status" value="1"/>
</dbReference>
<name>A0A4S8M280_DENBC</name>
<dbReference type="AlphaFoldDB" id="A0A4S8M280"/>
<dbReference type="Pfam" id="PF06041">
    <property type="entry name" value="DUF924"/>
    <property type="match status" value="1"/>
</dbReference>
<dbReference type="InterPro" id="IPR010323">
    <property type="entry name" value="DUF924"/>
</dbReference>
<dbReference type="Gene3D" id="1.25.40.10">
    <property type="entry name" value="Tetratricopeptide repeat domain"/>
    <property type="match status" value="1"/>
</dbReference>
<gene>
    <name evidence="1" type="ORF">K435DRAFT_778657</name>
</gene>
<evidence type="ECO:0000313" key="2">
    <source>
        <dbReference type="Proteomes" id="UP000297245"/>
    </source>
</evidence>
<reference evidence="1 2" key="1">
    <citation type="journal article" date="2019" name="Nat. Ecol. Evol.">
        <title>Megaphylogeny resolves global patterns of mushroom evolution.</title>
        <authorList>
            <person name="Varga T."/>
            <person name="Krizsan K."/>
            <person name="Foldi C."/>
            <person name="Dima B."/>
            <person name="Sanchez-Garcia M."/>
            <person name="Sanchez-Ramirez S."/>
            <person name="Szollosi G.J."/>
            <person name="Szarkandi J.G."/>
            <person name="Papp V."/>
            <person name="Albert L."/>
            <person name="Andreopoulos W."/>
            <person name="Angelini C."/>
            <person name="Antonin V."/>
            <person name="Barry K.W."/>
            <person name="Bougher N.L."/>
            <person name="Buchanan P."/>
            <person name="Buyck B."/>
            <person name="Bense V."/>
            <person name="Catcheside P."/>
            <person name="Chovatia M."/>
            <person name="Cooper J."/>
            <person name="Damon W."/>
            <person name="Desjardin D."/>
            <person name="Finy P."/>
            <person name="Geml J."/>
            <person name="Haridas S."/>
            <person name="Hughes K."/>
            <person name="Justo A."/>
            <person name="Karasinski D."/>
            <person name="Kautmanova I."/>
            <person name="Kiss B."/>
            <person name="Kocsube S."/>
            <person name="Kotiranta H."/>
            <person name="LaButti K.M."/>
            <person name="Lechner B.E."/>
            <person name="Liimatainen K."/>
            <person name="Lipzen A."/>
            <person name="Lukacs Z."/>
            <person name="Mihaltcheva S."/>
            <person name="Morgado L.N."/>
            <person name="Niskanen T."/>
            <person name="Noordeloos M.E."/>
            <person name="Ohm R.A."/>
            <person name="Ortiz-Santana B."/>
            <person name="Ovrebo C."/>
            <person name="Racz N."/>
            <person name="Riley R."/>
            <person name="Savchenko A."/>
            <person name="Shiryaev A."/>
            <person name="Soop K."/>
            <person name="Spirin V."/>
            <person name="Szebenyi C."/>
            <person name="Tomsovsky M."/>
            <person name="Tulloss R.E."/>
            <person name="Uehling J."/>
            <person name="Grigoriev I.V."/>
            <person name="Vagvolgyi C."/>
            <person name="Papp T."/>
            <person name="Martin F.M."/>
            <person name="Miettinen O."/>
            <person name="Hibbett D.S."/>
            <person name="Nagy L.G."/>
        </authorList>
    </citation>
    <scope>NUCLEOTIDE SEQUENCE [LARGE SCALE GENOMIC DNA]</scope>
    <source>
        <strain evidence="1 2">CBS 962.96</strain>
    </source>
</reference>
<sequence length="328" mass="37963">LSQVTTSNPKPDLSKIFTPTLYISAYKLAFPWTPKPDGTLDVQWMVNFYSRGTPDPARELYETLHHQVLKPISQHCPSIPEDLVSGAYLPSPKDDPLYPERLLSLLFVLDQAPRRLYNGSGMNARYTFGYFDVIVGMLVKNLIARGGEDAFPESTETLTKLGYSFEEAMIRKLWFYSPVVHSEDIADHDWMQAKTEAMRKEVEEYAGKTDPSRKTRDSDMEDPKMFFKLFTSEGPPETEDFAEFMFWYYRVFDAHRALLARFGRYPYRNTALGRVSTEEEERFIEETGGFGRARMTDEEVEKVRKQKEEGVWEPQFIYGSGSTTQLFF</sequence>
<accession>A0A4S8M280</accession>
<evidence type="ECO:0000313" key="1">
    <source>
        <dbReference type="EMBL" id="THU96196.1"/>
    </source>
</evidence>
<protein>
    <submittedName>
        <fullName evidence="1">Uncharacterized protein</fullName>
    </submittedName>
</protein>
<dbReference type="Proteomes" id="UP000297245">
    <property type="component" value="Unassembled WGS sequence"/>
</dbReference>